<dbReference type="PANTHER" id="PTHR40866:SF1">
    <property type="entry name" value="BED-TYPE DOMAIN-CONTAINING PROTEIN"/>
    <property type="match status" value="1"/>
</dbReference>
<dbReference type="Proteomes" id="UP000198211">
    <property type="component" value="Unassembled WGS sequence"/>
</dbReference>
<organism evidence="1 2">
    <name type="scientific">Phytophthora megakarya</name>
    <dbReference type="NCBI Taxonomy" id="4795"/>
    <lineage>
        <taxon>Eukaryota</taxon>
        <taxon>Sar</taxon>
        <taxon>Stramenopiles</taxon>
        <taxon>Oomycota</taxon>
        <taxon>Peronosporomycetes</taxon>
        <taxon>Peronosporales</taxon>
        <taxon>Peronosporaceae</taxon>
        <taxon>Phytophthora</taxon>
    </lineage>
</organism>
<gene>
    <name evidence="1" type="ORF">PHMEG_00034207</name>
</gene>
<sequence>MDNLPLRFVERKMTRKNSSLSLISEKTLKKNLMHVYEAAEARVAEELPASFGIVLDGSTFNGRHFIAIFAVFNDVMVMWQINHPSTIVTLTATLGVSYCWRFVLLMRRRILGPKASLISLLTRSHAMTNPVDFIVADNCNVNQYIGNREGALPMVDCASHRFNLAVFDYMDDYDALLTKLHALMTKLRTI</sequence>
<protein>
    <recommendedName>
        <fullName evidence="3">MULE transposase domain-containing protein</fullName>
    </recommendedName>
</protein>
<reference evidence="2" key="1">
    <citation type="submission" date="2017-03" db="EMBL/GenBank/DDBJ databases">
        <title>Phytopthora megakarya and P. palmivora, two closely related causual agents of cacao black pod achieved similar genome size and gene model numbers by different mechanisms.</title>
        <authorList>
            <person name="Ali S."/>
            <person name="Shao J."/>
            <person name="Larry D.J."/>
            <person name="Kronmiller B."/>
            <person name="Shen D."/>
            <person name="Strem M.D."/>
            <person name="Melnick R.L."/>
            <person name="Guiltinan M.J."/>
            <person name="Tyler B.M."/>
            <person name="Meinhardt L.W."/>
            <person name="Bailey B.A."/>
        </authorList>
    </citation>
    <scope>NUCLEOTIDE SEQUENCE [LARGE SCALE GENOMIC DNA]</scope>
    <source>
        <strain evidence="2">zdho120</strain>
    </source>
</reference>
<dbReference type="PANTHER" id="PTHR40866">
    <property type="entry name" value="BED-TYPE DOMAIN-CONTAINING PROTEIN"/>
    <property type="match status" value="1"/>
</dbReference>
<keyword evidence="2" id="KW-1185">Reference proteome</keyword>
<evidence type="ECO:0000313" key="2">
    <source>
        <dbReference type="Proteomes" id="UP000198211"/>
    </source>
</evidence>
<name>A0A225UT08_9STRA</name>
<evidence type="ECO:0008006" key="3">
    <source>
        <dbReference type="Google" id="ProtNLM"/>
    </source>
</evidence>
<evidence type="ECO:0000313" key="1">
    <source>
        <dbReference type="EMBL" id="OWY95716.1"/>
    </source>
</evidence>
<dbReference type="OrthoDB" id="103965at2759"/>
<dbReference type="AlphaFoldDB" id="A0A225UT08"/>
<proteinExistence type="predicted"/>
<dbReference type="EMBL" id="NBNE01012575">
    <property type="protein sequence ID" value="OWY95716.1"/>
    <property type="molecule type" value="Genomic_DNA"/>
</dbReference>
<comment type="caution">
    <text evidence="1">The sequence shown here is derived from an EMBL/GenBank/DDBJ whole genome shotgun (WGS) entry which is preliminary data.</text>
</comment>
<accession>A0A225UT08</accession>